<evidence type="ECO:0000313" key="3">
    <source>
        <dbReference type="Proteomes" id="UP000485058"/>
    </source>
</evidence>
<accession>A0A6A0AH71</accession>
<keyword evidence="3" id="KW-1185">Reference proteome</keyword>
<dbReference type="EMBL" id="BLLF01005583">
    <property type="protein sequence ID" value="GFH31384.1"/>
    <property type="molecule type" value="Genomic_DNA"/>
</dbReference>
<proteinExistence type="predicted"/>
<reference evidence="2 3" key="1">
    <citation type="submission" date="2020-02" db="EMBL/GenBank/DDBJ databases">
        <title>Draft genome sequence of Haematococcus lacustris strain NIES-144.</title>
        <authorList>
            <person name="Morimoto D."/>
            <person name="Nakagawa S."/>
            <person name="Yoshida T."/>
            <person name="Sawayama S."/>
        </authorList>
    </citation>
    <scope>NUCLEOTIDE SEQUENCE [LARGE SCALE GENOMIC DNA]</scope>
    <source>
        <strain evidence="2 3">NIES-144</strain>
    </source>
</reference>
<feature type="region of interest" description="Disordered" evidence="1">
    <location>
        <begin position="63"/>
        <end position="85"/>
    </location>
</feature>
<gene>
    <name evidence="2" type="ORF">HaLaN_30418</name>
</gene>
<evidence type="ECO:0000313" key="2">
    <source>
        <dbReference type="EMBL" id="GFH31384.1"/>
    </source>
</evidence>
<dbReference type="AlphaFoldDB" id="A0A6A0AH71"/>
<protein>
    <submittedName>
        <fullName evidence="2">Uncharacterized protein</fullName>
    </submittedName>
</protein>
<sequence length="85" mass="9700">MNTASLPHSSTSSLHPAIHRTARQQVLRCPAPLALLNYAPTEPQQPVLCEHPDALKRRLDTEERRRKRDLERASMQHLQSQGLGW</sequence>
<feature type="compositionally biased region" description="Basic and acidic residues" evidence="1">
    <location>
        <begin position="63"/>
        <end position="74"/>
    </location>
</feature>
<feature type="non-terminal residue" evidence="2">
    <location>
        <position position="85"/>
    </location>
</feature>
<organism evidence="2 3">
    <name type="scientific">Haematococcus lacustris</name>
    <name type="common">Green alga</name>
    <name type="synonym">Haematococcus pluvialis</name>
    <dbReference type="NCBI Taxonomy" id="44745"/>
    <lineage>
        <taxon>Eukaryota</taxon>
        <taxon>Viridiplantae</taxon>
        <taxon>Chlorophyta</taxon>
        <taxon>core chlorophytes</taxon>
        <taxon>Chlorophyceae</taxon>
        <taxon>CS clade</taxon>
        <taxon>Chlamydomonadales</taxon>
        <taxon>Haematococcaceae</taxon>
        <taxon>Haematococcus</taxon>
    </lineage>
</organism>
<feature type="compositionally biased region" description="Polar residues" evidence="1">
    <location>
        <begin position="76"/>
        <end position="85"/>
    </location>
</feature>
<dbReference type="Proteomes" id="UP000485058">
    <property type="component" value="Unassembled WGS sequence"/>
</dbReference>
<comment type="caution">
    <text evidence="2">The sequence shown here is derived from an EMBL/GenBank/DDBJ whole genome shotgun (WGS) entry which is preliminary data.</text>
</comment>
<name>A0A6A0AH71_HAELA</name>
<evidence type="ECO:0000256" key="1">
    <source>
        <dbReference type="SAM" id="MobiDB-lite"/>
    </source>
</evidence>